<evidence type="ECO:0000313" key="2">
    <source>
        <dbReference type="EMBL" id="KAK1541903.1"/>
    </source>
</evidence>
<dbReference type="Proteomes" id="UP001241169">
    <property type="component" value="Unassembled WGS sequence"/>
</dbReference>
<organism evidence="2 3">
    <name type="scientific">Colletotrichum paranaense</name>
    <dbReference type="NCBI Taxonomy" id="1914294"/>
    <lineage>
        <taxon>Eukaryota</taxon>
        <taxon>Fungi</taxon>
        <taxon>Dikarya</taxon>
        <taxon>Ascomycota</taxon>
        <taxon>Pezizomycotina</taxon>
        <taxon>Sordariomycetes</taxon>
        <taxon>Hypocreomycetidae</taxon>
        <taxon>Glomerellales</taxon>
        <taxon>Glomerellaceae</taxon>
        <taxon>Colletotrichum</taxon>
        <taxon>Colletotrichum acutatum species complex</taxon>
    </lineage>
</organism>
<dbReference type="GeneID" id="85373468"/>
<keyword evidence="3" id="KW-1185">Reference proteome</keyword>
<proteinExistence type="predicted"/>
<feature type="compositionally biased region" description="Polar residues" evidence="1">
    <location>
        <begin position="73"/>
        <end position="92"/>
    </location>
</feature>
<dbReference type="EMBL" id="MOPA01000004">
    <property type="protein sequence ID" value="KAK1541903.1"/>
    <property type="molecule type" value="Genomic_DNA"/>
</dbReference>
<gene>
    <name evidence="2" type="ORF">CPAR01_05290</name>
</gene>
<feature type="compositionally biased region" description="Basic and acidic residues" evidence="1">
    <location>
        <begin position="59"/>
        <end position="69"/>
    </location>
</feature>
<sequence length="166" mass="18523">MDQDRKWKVDLSKQQIPFWELDILTSNMTKIEARASQVETLQMEFDLFKSRIQRLEASAEHLSQPREELQLAPIQQSKSTATSGPSNNTYPMSNDLHQEAPAKVSSEATSASLKVLQPTSRKRKAPAEKVAGAGEGNKSPRLTRLGATDKRSIKKPRAFLPTGCKF</sequence>
<evidence type="ECO:0000256" key="1">
    <source>
        <dbReference type="SAM" id="MobiDB-lite"/>
    </source>
</evidence>
<feature type="region of interest" description="Disordered" evidence="1">
    <location>
        <begin position="59"/>
        <end position="166"/>
    </location>
</feature>
<reference evidence="2 3" key="1">
    <citation type="submission" date="2016-10" db="EMBL/GenBank/DDBJ databases">
        <title>The genome sequence of Colletotrichum fioriniae PJ7.</title>
        <authorList>
            <person name="Baroncelli R."/>
        </authorList>
    </citation>
    <scope>NUCLEOTIDE SEQUENCE [LARGE SCALE GENOMIC DNA]</scope>
    <source>
        <strain evidence="2 3">IMI 384185</strain>
    </source>
</reference>
<protein>
    <submittedName>
        <fullName evidence="2">Uncharacterized protein</fullName>
    </submittedName>
</protein>
<dbReference type="RefSeq" id="XP_060351035.1">
    <property type="nucleotide sequence ID" value="XM_060489569.1"/>
</dbReference>
<name>A0ABQ9SQU3_9PEZI</name>
<evidence type="ECO:0000313" key="3">
    <source>
        <dbReference type="Proteomes" id="UP001241169"/>
    </source>
</evidence>
<accession>A0ABQ9SQU3</accession>
<comment type="caution">
    <text evidence="2">The sequence shown here is derived from an EMBL/GenBank/DDBJ whole genome shotgun (WGS) entry which is preliminary data.</text>
</comment>